<evidence type="ECO:0000313" key="3">
    <source>
        <dbReference type="EMBL" id="CAD8080716.1"/>
    </source>
</evidence>
<organism evidence="3 4">
    <name type="scientific">Paramecium primaurelia</name>
    <dbReference type="NCBI Taxonomy" id="5886"/>
    <lineage>
        <taxon>Eukaryota</taxon>
        <taxon>Sar</taxon>
        <taxon>Alveolata</taxon>
        <taxon>Ciliophora</taxon>
        <taxon>Intramacronucleata</taxon>
        <taxon>Oligohymenophorea</taxon>
        <taxon>Peniculida</taxon>
        <taxon>Parameciidae</taxon>
        <taxon>Paramecium</taxon>
    </lineage>
</organism>
<feature type="coiled-coil region" evidence="1">
    <location>
        <begin position="133"/>
        <end position="160"/>
    </location>
</feature>
<feature type="region of interest" description="Disordered" evidence="2">
    <location>
        <begin position="197"/>
        <end position="216"/>
    </location>
</feature>
<evidence type="ECO:0000313" key="4">
    <source>
        <dbReference type="Proteomes" id="UP000688137"/>
    </source>
</evidence>
<name>A0A8S1MTT8_PARPR</name>
<accession>A0A8S1MTT8</accession>
<evidence type="ECO:0000256" key="1">
    <source>
        <dbReference type="SAM" id="Coils"/>
    </source>
</evidence>
<sequence length="216" mass="25650">MLNFIRSFSQQKQPPKAPQQQQTQQQTKQNFYSTVPKLRDNFAEELFNLEMDVESDDVQMDTIMQLLNLYKEAVEYFEAIHSNKYLIFKNKIQNLFAKKNVMNAMKMNQKKSPTLEVKQKLQQIKQVDQKRNADDLINQHQQKQEQLNILIHNNLEAQNNVIQERLQKRRSSQVRQIQITSIQDNTDYSVPEFNPCHTPQIKTSSKQYRGRQTFDS</sequence>
<comment type="caution">
    <text evidence="3">The sequence shown here is derived from an EMBL/GenBank/DDBJ whole genome shotgun (WGS) entry which is preliminary data.</text>
</comment>
<evidence type="ECO:0000256" key="2">
    <source>
        <dbReference type="SAM" id="MobiDB-lite"/>
    </source>
</evidence>
<keyword evidence="4" id="KW-1185">Reference proteome</keyword>
<dbReference type="AlphaFoldDB" id="A0A8S1MTT8"/>
<reference evidence="3" key="1">
    <citation type="submission" date="2021-01" db="EMBL/GenBank/DDBJ databases">
        <authorList>
            <consortium name="Genoscope - CEA"/>
            <person name="William W."/>
        </authorList>
    </citation>
    <scope>NUCLEOTIDE SEQUENCE</scope>
</reference>
<gene>
    <name evidence="3" type="ORF">PPRIM_AZ9-3.1.T0640129</name>
</gene>
<protein>
    <submittedName>
        <fullName evidence="3">Uncharacterized protein</fullName>
    </submittedName>
</protein>
<feature type="region of interest" description="Disordered" evidence="2">
    <location>
        <begin position="8"/>
        <end position="29"/>
    </location>
</feature>
<dbReference type="Proteomes" id="UP000688137">
    <property type="component" value="Unassembled WGS sequence"/>
</dbReference>
<feature type="compositionally biased region" description="Low complexity" evidence="2">
    <location>
        <begin position="10"/>
        <end position="29"/>
    </location>
</feature>
<dbReference type="OMA" id="VQMDTIM"/>
<dbReference type="EMBL" id="CAJJDM010000066">
    <property type="protein sequence ID" value="CAD8080716.1"/>
    <property type="molecule type" value="Genomic_DNA"/>
</dbReference>
<keyword evidence="1" id="KW-0175">Coiled coil</keyword>
<proteinExistence type="predicted"/>